<keyword evidence="3" id="KW-1185">Reference proteome</keyword>
<protein>
    <recommendedName>
        <fullName evidence="4">Supervillin</fullName>
    </recommendedName>
</protein>
<feature type="compositionally biased region" description="Basic residues" evidence="1">
    <location>
        <begin position="1235"/>
        <end position="1248"/>
    </location>
</feature>
<dbReference type="OrthoDB" id="6160909at2759"/>
<accession>A0A7M7STA9</accession>
<feature type="region of interest" description="Disordered" evidence="1">
    <location>
        <begin position="246"/>
        <end position="353"/>
    </location>
</feature>
<feature type="compositionally biased region" description="Polar residues" evidence="1">
    <location>
        <begin position="306"/>
        <end position="335"/>
    </location>
</feature>
<evidence type="ECO:0000256" key="1">
    <source>
        <dbReference type="SAM" id="MobiDB-lite"/>
    </source>
</evidence>
<feature type="compositionally biased region" description="Acidic residues" evidence="1">
    <location>
        <begin position="501"/>
        <end position="515"/>
    </location>
</feature>
<feature type="compositionally biased region" description="Low complexity" evidence="1">
    <location>
        <begin position="716"/>
        <end position="728"/>
    </location>
</feature>
<feature type="compositionally biased region" description="Polar residues" evidence="1">
    <location>
        <begin position="34"/>
        <end position="66"/>
    </location>
</feature>
<evidence type="ECO:0008006" key="4">
    <source>
        <dbReference type="Google" id="ProtNLM"/>
    </source>
</evidence>
<organism evidence="2 3">
    <name type="scientific">Strongylocentrotus purpuratus</name>
    <name type="common">Purple sea urchin</name>
    <dbReference type="NCBI Taxonomy" id="7668"/>
    <lineage>
        <taxon>Eukaryota</taxon>
        <taxon>Metazoa</taxon>
        <taxon>Echinodermata</taxon>
        <taxon>Eleutherozoa</taxon>
        <taxon>Echinozoa</taxon>
        <taxon>Echinoidea</taxon>
        <taxon>Euechinoidea</taxon>
        <taxon>Echinacea</taxon>
        <taxon>Camarodonta</taxon>
        <taxon>Echinidea</taxon>
        <taxon>Strongylocentrotidae</taxon>
        <taxon>Strongylocentrotus</taxon>
    </lineage>
</organism>
<feature type="compositionally biased region" description="Polar residues" evidence="1">
    <location>
        <begin position="1575"/>
        <end position="1608"/>
    </location>
</feature>
<feature type="compositionally biased region" description="Basic and acidic residues" evidence="1">
    <location>
        <begin position="126"/>
        <end position="142"/>
    </location>
</feature>
<dbReference type="Proteomes" id="UP000007110">
    <property type="component" value="Unassembled WGS sequence"/>
</dbReference>
<feature type="compositionally biased region" description="Basic and acidic residues" evidence="1">
    <location>
        <begin position="1662"/>
        <end position="1680"/>
    </location>
</feature>
<feature type="compositionally biased region" description="Basic and acidic residues" evidence="1">
    <location>
        <begin position="1123"/>
        <end position="1151"/>
    </location>
</feature>
<dbReference type="OMA" id="DSEFCET"/>
<feature type="compositionally biased region" description="Basic and acidic residues" evidence="1">
    <location>
        <begin position="842"/>
        <end position="930"/>
    </location>
</feature>
<dbReference type="RefSeq" id="XP_030829594.1">
    <property type="nucleotide sequence ID" value="XM_030973734.1"/>
</dbReference>
<feature type="region of interest" description="Disordered" evidence="1">
    <location>
        <begin position="1439"/>
        <end position="1496"/>
    </location>
</feature>
<feature type="compositionally biased region" description="Polar residues" evidence="1">
    <location>
        <begin position="161"/>
        <end position="171"/>
    </location>
</feature>
<feature type="compositionally biased region" description="Polar residues" evidence="1">
    <location>
        <begin position="183"/>
        <end position="198"/>
    </location>
</feature>
<reference evidence="3" key="1">
    <citation type="submission" date="2015-02" db="EMBL/GenBank/DDBJ databases">
        <title>Genome sequencing for Strongylocentrotus purpuratus.</title>
        <authorList>
            <person name="Murali S."/>
            <person name="Liu Y."/>
            <person name="Vee V."/>
            <person name="English A."/>
            <person name="Wang M."/>
            <person name="Skinner E."/>
            <person name="Han Y."/>
            <person name="Muzny D.M."/>
            <person name="Worley K.C."/>
            <person name="Gibbs R.A."/>
        </authorList>
    </citation>
    <scope>NUCLEOTIDE SEQUENCE</scope>
</reference>
<feature type="region of interest" description="Disordered" evidence="1">
    <location>
        <begin position="365"/>
        <end position="459"/>
    </location>
</feature>
<feature type="compositionally biased region" description="Basic and acidic residues" evidence="1">
    <location>
        <begin position="1279"/>
        <end position="1298"/>
    </location>
</feature>
<feature type="compositionally biased region" description="Basic and acidic residues" evidence="1">
    <location>
        <begin position="1022"/>
        <end position="1032"/>
    </location>
</feature>
<feature type="region of interest" description="Disordered" evidence="1">
    <location>
        <begin position="1097"/>
        <end position="1353"/>
    </location>
</feature>
<dbReference type="InParanoid" id="A0A7M7STA9"/>
<sequence>MSTRGDRSVTKLQEKYGSERPLSFDSSVDRRTAYANSQSRSLKSLDSNASNRPSRYNQDRSASGSQHPHRSSGDFTSAGRSDSFGGYPTGSGGTQDTKPSSHHHPTMSHIRTGATSDAHAPGRHRGFQDDRVKIPGDLKRGSTESGYGSLDKDKIRRGNYIGSTSGDSNPVNAIRDKYLVNRPLSTSNGDAASRTSSYGARAIATPPTSVSDSLARALHSGSESEDSESRAARIARYKEQRRRELAEKYGLGPSSSEGETPSRRRYSTQKEETSPTSERGRKLSNASDRSSNLDAVPLSRRHPSRESLSSITGEVESIHTNGNTSQDNSPATTPRLSRKDRRDSNISTETQDFIEALEASRAARRERLRRSETEDTSDAADRLIARHRSRRKSSVDSSSDVFDSPHRSGSRGRHDDYSDSDSVTSSASVDRPSRRHLKSDRSDIRESRRQDTLSEQEAGDSIRHMIKNINNLLAAATKDDPSVDVKINLIKLKEEGKNADDSDNDIDDNIFDMEDSIVSKDSGMESKSPDSGSHKQPDGSNNNKPNRDKRKRHNQKVTMEDIQKASKLKGPTDPAPAQITEKSKEKDVPRSPKIIEPPVHAAKTSPQEMSPRSLKAGGFKIETVTKTELKNDSSMPKPGDQTVVMKRAASPIQDVSKRTSWGSNKGEPASKDSLKPAGGRQTEVDSASSPASKVKLRKPEIPKGLQDTTRQRKNSDSSLSTSESLSVSPTRKVRGGSFSQKSSDSEKSGNLQRPKSMPLKDLKATSQSKEQSSKTGGHARVSSSPEKKRLSKTMSSPERKPPKKTDPKTSAERKLSSASSSSSAKSSQVDKRTSYPPAKTTSPDRKPLSRRQSSPEKKLTTRPASPEKKVSTRQPSPEKRVSKTTGEKKLTRQASAEKKSSRTTSPEKRLSGTSSTEKKLPRTTSPDKRASKTSPTEKTGIRAASPEKRPSTKRTASPVKKPSVKKDSELKTTKKSQESTKATKDADYKKTESKTNGVDVSKKEPAKSQLLVKKPEIKEEIISKKEETKEEAVPAAEEPQMPQPVVTIIAPAPDRKPSHAKRIRSRTIEVDAPRRFGVPDPKREALSAKDAELFAMMQMRAQQIKEEEEKEGKVDESEEEDDRSVSEERPEDVIKVSLKDRMQSFKGKESKPTLVDYSKLPVSPTPKRATKMQPPPENRPEPVNVKQNGEERKSGDDEPEEDDQLAGLSLSEKMKMFTQISAIRKKEQEEEDKRSKSKSSSRFHRTRDRNRFQTQPVTPEELTSASSLAKEMAAAQADLKGESTEKDEDIAREVKREEIEEVMNTQDRIREEIRQNKLRVKIAEEASESSDDSRLPSMAEEEEPPPDVQEDEYSKLTLSEKMRLFKEKSATPTKPPPKVVAPKRKRRSESRFRTQPITVDEVKKAAVSPLAKSFSRPPSVEILGVLPIAQQVSLVYGESNATPNPATMNGKSVTSSRRSSSSDVKVEPKEAATPKQLPKKEAEVKPQSYKDSVKKQKNLMAMLASEIHGVAKDDEEVEHPKSEAVDASIKMARLGHDVTSPTEEKKMVLEPVEAKPVEQTKTAPVASSRKIDNVAQKSPPSPQTRHSLSQKQGTKEAPSSPTKKQLSSPEKKLTKPQPHPRSPKNIRRNGTAAKTTKDAAAPTSPMPPPRKSKIGGSPAPMRRQDSRDGDISSGAEDGKRIKNGAAKGSSSEFATPQRENKADQKIEEWSSESESEVRQRTSPVTEQHVALIKKKSKKTSNAEKRDR</sequence>
<dbReference type="EnsemblMetazoa" id="XM_030973734">
    <property type="protein sequence ID" value="XP_030829594"/>
    <property type="gene ID" value="LOC105436999"/>
</dbReference>
<feature type="compositionally biased region" description="Polar residues" evidence="1">
    <location>
        <begin position="284"/>
        <end position="293"/>
    </location>
</feature>
<feature type="compositionally biased region" description="Low complexity" evidence="1">
    <location>
        <begin position="816"/>
        <end position="827"/>
    </location>
</feature>
<feature type="region of interest" description="Disordered" evidence="1">
    <location>
        <begin position="1022"/>
        <end position="1067"/>
    </location>
</feature>
<proteinExistence type="predicted"/>
<feature type="compositionally biased region" description="Basic and acidic residues" evidence="1">
    <location>
        <begin position="522"/>
        <end position="537"/>
    </location>
</feature>
<feature type="compositionally biased region" description="Basic and acidic residues" evidence="1">
    <location>
        <begin position="1"/>
        <end position="18"/>
    </location>
</feature>
<feature type="compositionally biased region" description="Basic and acidic residues" evidence="1">
    <location>
        <begin position="439"/>
        <end position="452"/>
    </location>
</feature>
<feature type="compositionally biased region" description="Basic and acidic residues" evidence="1">
    <location>
        <begin position="1464"/>
        <end position="1484"/>
    </location>
</feature>
<feature type="compositionally biased region" description="Basic and acidic residues" evidence="1">
    <location>
        <begin position="365"/>
        <end position="384"/>
    </location>
</feature>
<evidence type="ECO:0000313" key="2">
    <source>
        <dbReference type="EnsemblMetazoa" id="XP_030829594"/>
    </source>
</evidence>
<feature type="compositionally biased region" description="Basic and acidic residues" evidence="1">
    <location>
        <begin position="1103"/>
        <end position="1115"/>
    </location>
</feature>
<feature type="compositionally biased region" description="Basic and acidic residues" evidence="1">
    <location>
        <begin position="964"/>
        <end position="993"/>
    </location>
</feature>
<feature type="compositionally biased region" description="Basic and acidic residues" evidence="1">
    <location>
        <begin position="1224"/>
        <end position="1234"/>
    </location>
</feature>
<feature type="compositionally biased region" description="Acidic residues" evidence="1">
    <location>
        <begin position="1339"/>
        <end position="1351"/>
    </location>
</feature>
<evidence type="ECO:0000313" key="3">
    <source>
        <dbReference type="Proteomes" id="UP000007110"/>
    </source>
</evidence>
<feature type="compositionally biased region" description="Basic and acidic residues" evidence="1">
    <location>
        <begin position="797"/>
        <end position="815"/>
    </location>
</feature>
<feature type="compositionally biased region" description="Polar residues" evidence="1">
    <location>
        <begin position="1439"/>
        <end position="1454"/>
    </location>
</feature>
<dbReference type="KEGG" id="spu:105436999"/>
<feature type="compositionally biased region" description="Basic and acidic residues" evidence="1">
    <location>
        <begin position="268"/>
        <end position="281"/>
    </location>
</feature>
<feature type="compositionally biased region" description="Basic and acidic residues" evidence="1">
    <location>
        <begin position="1698"/>
        <end position="1708"/>
    </location>
</feature>
<feature type="compositionally biased region" description="Low complexity" evidence="1">
    <location>
        <begin position="1631"/>
        <end position="1643"/>
    </location>
</feature>
<feature type="compositionally biased region" description="Polar residues" evidence="1">
    <location>
        <begin position="764"/>
        <end position="775"/>
    </location>
</feature>
<reference evidence="2" key="2">
    <citation type="submission" date="2021-01" db="UniProtKB">
        <authorList>
            <consortium name="EnsemblMetazoa"/>
        </authorList>
    </citation>
    <scope>IDENTIFICATION</scope>
</reference>
<feature type="region of interest" description="Disordered" evidence="1">
    <location>
        <begin position="1509"/>
        <end position="1747"/>
    </location>
</feature>
<feature type="compositionally biased region" description="Low complexity" evidence="1">
    <location>
        <begin position="420"/>
        <end position="430"/>
    </location>
</feature>
<feature type="region of interest" description="Disordered" evidence="1">
    <location>
        <begin position="1365"/>
        <end position="1397"/>
    </location>
</feature>
<feature type="region of interest" description="Disordered" evidence="1">
    <location>
        <begin position="496"/>
        <end position="1006"/>
    </location>
</feature>
<feature type="compositionally biased region" description="Polar residues" evidence="1">
    <location>
        <begin position="1252"/>
        <end position="1267"/>
    </location>
</feature>
<feature type="compositionally biased region" description="Basic and acidic residues" evidence="1">
    <location>
        <begin position="1542"/>
        <end position="1558"/>
    </location>
</feature>
<name>A0A7M7STA9_STRPU</name>
<feature type="compositionally biased region" description="Basic and acidic residues" evidence="1">
    <location>
        <begin position="581"/>
        <end position="590"/>
    </location>
</feature>
<feature type="region of interest" description="Disordered" evidence="1">
    <location>
        <begin position="1"/>
        <end position="234"/>
    </location>
</feature>
<dbReference type="GeneID" id="105436999"/>